<evidence type="ECO:0000313" key="2">
    <source>
        <dbReference type="Proteomes" id="UP001213015"/>
    </source>
</evidence>
<evidence type="ECO:0000313" key="1">
    <source>
        <dbReference type="EMBL" id="MCZ3844136.1"/>
    </source>
</evidence>
<accession>A0AAP3GV59</accession>
<comment type="caution">
    <text evidence="1">The sequence shown here is derived from an EMBL/GenBank/DDBJ whole genome shotgun (WGS) entry which is preliminary data.</text>
</comment>
<dbReference type="RefSeq" id="WP_269255551.1">
    <property type="nucleotide sequence ID" value="NZ_JAKHKO010000001.1"/>
</dbReference>
<dbReference type="EMBL" id="JAKHLF010000001">
    <property type="protein sequence ID" value="MCZ3844136.1"/>
    <property type="molecule type" value="Genomic_DNA"/>
</dbReference>
<gene>
    <name evidence="1" type="ORF">L2422_01175</name>
</gene>
<proteinExistence type="predicted"/>
<dbReference type="Proteomes" id="UP001213015">
    <property type="component" value="Unassembled WGS sequence"/>
</dbReference>
<name>A0AAP3GV59_9LACO</name>
<dbReference type="AlphaFoldDB" id="A0AAP3GV59"/>
<reference evidence="1" key="1">
    <citation type="submission" date="2022-01" db="EMBL/GenBank/DDBJ databases">
        <title>VMRC isolate genome collection.</title>
        <authorList>
            <person name="France M."/>
            <person name="Rutt L."/>
            <person name="Humphrys M."/>
            <person name="Ravel J."/>
        </authorList>
    </citation>
    <scope>NUCLEOTIDE SEQUENCE</scope>
    <source>
        <strain evidence="1">C0127B5</strain>
    </source>
</reference>
<sequence length="186" mass="22634">MEFKPNKELINNFVRIKYKPQTISWDGDYHLDLVFDNNKQANIRFDEYDFTASIYCPLFSSVSYEHTEAIIHELNQFKEKSGLKYIELDPFFNTEQDLKQTYEYFKSVIENETYSKIDRFLDKYGRDIQKFLPDFSINRDAWKYESKGDYYYYVNLYKLEFRPNKVRVIDNDNDLIINLDWNDSDE</sequence>
<protein>
    <submittedName>
        <fullName evidence="1">Uncharacterized protein</fullName>
    </submittedName>
</protein>
<organism evidence="1 2">
    <name type="scientific">Lactobacillus mulieris</name>
    <dbReference type="NCBI Taxonomy" id="2508708"/>
    <lineage>
        <taxon>Bacteria</taxon>
        <taxon>Bacillati</taxon>
        <taxon>Bacillota</taxon>
        <taxon>Bacilli</taxon>
        <taxon>Lactobacillales</taxon>
        <taxon>Lactobacillaceae</taxon>
        <taxon>Lactobacillus</taxon>
    </lineage>
</organism>